<gene>
    <name evidence="2" type="ORF">HGP29_20460</name>
</gene>
<evidence type="ECO:0000256" key="1">
    <source>
        <dbReference type="SAM" id="SignalP"/>
    </source>
</evidence>
<keyword evidence="1" id="KW-0732">Signal</keyword>
<proteinExistence type="predicted"/>
<dbReference type="EMBL" id="JABAIL010000007">
    <property type="protein sequence ID" value="NLR93583.1"/>
    <property type="molecule type" value="Genomic_DNA"/>
</dbReference>
<dbReference type="Proteomes" id="UP000585050">
    <property type="component" value="Unassembled WGS sequence"/>
</dbReference>
<reference evidence="2 3" key="1">
    <citation type="submission" date="2020-04" db="EMBL/GenBank/DDBJ databases">
        <title>Flammeovirga sp. SR4, a novel species isolated from seawater.</title>
        <authorList>
            <person name="Wang X."/>
        </authorList>
    </citation>
    <scope>NUCLEOTIDE SEQUENCE [LARGE SCALE GENOMIC DNA]</scope>
    <source>
        <strain evidence="2 3">SR4</strain>
    </source>
</reference>
<accession>A0A7X8SNQ0</accession>
<evidence type="ECO:0000313" key="3">
    <source>
        <dbReference type="Proteomes" id="UP000585050"/>
    </source>
</evidence>
<comment type="caution">
    <text evidence="2">The sequence shown here is derived from an EMBL/GenBank/DDBJ whole genome shotgun (WGS) entry which is preliminary data.</text>
</comment>
<dbReference type="AlphaFoldDB" id="A0A7X8SNQ0"/>
<feature type="signal peptide" evidence="1">
    <location>
        <begin position="1"/>
        <end position="26"/>
    </location>
</feature>
<dbReference type="RefSeq" id="WP_168884298.1">
    <property type="nucleotide sequence ID" value="NZ_JABAIL010000007.1"/>
</dbReference>
<keyword evidence="3" id="KW-1185">Reference proteome</keyword>
<organism evidence="2 3">
    <name type="scientific">Flammeovirga agarivorans</name>
    <dbReference type="NCBI Taxonomy" id="2726742"/>
    <lineage>
        <taxon>Bacteria</taxon>
        <taxon>Pseudomonadati</taxon>
        <taxon>Bacteroidota</taxon>
        <taxon>Cytophagia</taxon>
        <taxon>Cytophagales</taxon>
        <taxon>Flammeovirgaceae</taxon>
        <taxon>Flammeovirga</taxon>
    </lineage>
</organism>
<evidence type="ECO:0000313" key="2">
    <source>
        <dbReference type="EMBL" id="NLR93583.1"/>
    </source>
</evidence>
<name>A0A7X8SNQ0_9BACT</name>
<protein>
    <submittedName>
        <fullName evidence="2">Type IX secretion system membrane protein PorP/SprF</fullName>
    </submittedName>
</protein>
<sequence>MRKQITKVIHFFFWLTLLLYNQYSHAQDAHLSQYYAAPLYLNPALVGTAGDGRANINYRNQWVGLPSNYSTFLASFDTPIPKKNIGVGVSLHQDVLAQNSGAVMDRFIFNATGGYKLQITNKYQLSFGLQLGFEQSSLGFYHLLFGDQIDDDGITGNPTGDRVDRDSRIYPDISAGTMFYGKDFWVGVSFFHINQPNISRYEVGQDNLPLRFSMNAGYRIPLTYRWHGTIGNYDDRTVSFMMHYQSQGRKDQLSTGVNLNYHPIILGLWYRGLIIKDNEHPSQFNQDAIVIMSGVQLKRFTIGYSYDHPIGGLSVSEGNSHELSLRYDMNFYPDYRKKKKKGKVGVPTDKCPIPNL</sequence>
<dbReference type="Pfam" id="PF11751">
    <property type="entry name" value="PorP_SprF"/>
    <property type="match status" value="1"/>
</dbReference>
<dbReference type="InterPro" id="IPR019861">
    <property type="entry name" value="PorP/SprF_Bacteroidetes"/>
</dbReference>
<feature type="chain" id="PRO_5031451291" evidence="1">
    <location>
        <begin position="27"/>
        <end position="356"/>
    </location>
</feature>
<dbReference type="NCBIfam" id="TIGR03519">
    <property type="entry name" value="T9SS_PorP_fam"/>
    <property type="match status" value="1"/>
</dbReference>